<dbReference type="Proteomes" id="UP000198959">
    <property type="component" value="Unassembled WGS sequence"/>
</dbReference>
<protein>
    <submittedName>
        <fullName evidence="1">Uncharacterized protein</fullName>
    </submittedName>
</protein>
<name>A0A1C6RN71_9ACTN</name>
<proteinExistence type="predicted"/>
<dbReference type="AlphaFoldDB" id="A0A1C6RN71"/>
<dbReference type="EMBL" id="FMHW01000002">
    <property type="protein sequence ID" value="SCL18627.1"/>
    <property type="molecule type" value="Genomic_DNA"/>
</dbReference>
<evidence type="ECO:0000313" key="1">
    <source>
        <dbReference type="EMBL" id="SCL18627.1"/>
    </source>
</evidence>
<keyword evidence="2" id="KW-1185">Reference proteome</keyword>
<organism evidence="1 2">
    <name type="scientific">Micromonospora pallida</name>
    <dbReference type="NCBI Taxonomy" id="145854"/>
    <lineage>
        <taxon>Bacteria</taxon>
        <taxon>Bacillati</taxon>
        <taxon>Actinomycetota</taxon>
        <taxon>Actinomycetes</taxon>
        <taxon>Micromonosporales</taxon>
        <taxon>Micromonosporaceae</taxon>
        <taxon>Micromonospora</taxon>
    </lineage>
</organism>
<evidence type="ECO:0000313" key="2">
    <source>
        <dbReference type="Proteomes" id="UP000198959"/>
    </source>
</evidence>
<dbReference type="STRING" id="145854.GA0074692_0440"/>
<gene>
    <name evidence="1" type="ORF">GA0074692_0440</name>
</gene>
<dbReference type="RefSeq" id="WP_091638811.1">
    <property type="nucleotide sequence ID" value="NZ_FMHW01000002.1"/>
</dbReference>
<reference evidence="2" key="1">
    <citation type="submission" date="2016-06" db="EMBL/GenBank/DDBJ databases">
        <authorList>
            <person name="Varghese N."/>
            <person name="Submissions Spin"/>
        </authorList>
    </citation>
    <scope>NUCLEOTIDE SEQUENCE [LARGE SCALE GENOMIC DNA]</scope>
    <source>
        <strain evidence="2">DSM 43817</strain>
    </source>
</reference>
<accession>A0A1C6RN71</accession>
<sequence length="198" mass="20865">MATKLLRKTVLGVAGLAFAGGVIGGPVGTVLDTTAAHAATPAAAVVQADKPDTSKLIPHGVQGAQSRIPLNSEQTDNAKAIIKATKKTGMNERAAVVAIATSLQESKLENLGHLGDRNDHDSQGLFQQRPSSGWGTVEQITDPEYSTTAFLNGLKGVDGWQDMPLTQAAQTVQVSAYPDHYAQWETQAADLVAQHWNS</sequence>
<dbReference type="OrthoDB" id="3400075at2"/>